<dbReference type="STRING" id="1341695.BBOMB_1027"/>
<proteinExistence type="predicted"/>
<reference evidence="1 2" key="1">
    <citation type="journal article" date="2014" name="Appl. Environ. Microbiol.">
        <title>Genomic encyclopedia of type strains of the genus Bifidobacterium.</title>
        <authorList>
            <person name="Milani C."/>
            <person name="Lugli G.A."/>
            <person name="Duranti S."/>
            <person name="Turroni F."/>
            <person name="Bottacini F."/>
            <person name="Mangifesta M."/>
            <person name="Sanchez B."/>
            <person name="Viappiani A."/>
            <person name="Mancabelli L."/>
            <person name="Taminiau B."/>
            <person name="Delcenserie V."/>
            <person name="Barrangou R."/>
            <person name="Margolles A."/>
            <person name="van Sinderen D."/>
            <person name="Ventura M."/>
        </authorList>
    </citation>
    <scope>NUCLEOTIDE SEQUENCE [LARGE SCALE GENOMIC DNA]</scope>
    <source>
        <strain evidence="1 2">DSM 19703</strain>
    </source>
</reference>
<sequence>MVFHPNITSSDPIDAATALAQLALDKSRRQQTRKAGSITIHNADGSRTIVGTDAGRSGVAQWVGDTTPPGRPTGLTASSVAGGVIVNWDGTLEKGIPADFSHIKITAKDCNGVIYDFGELSRSGSQSKADMQDGTRLTITAVAFDDAHNDKGESAPNVSEESEPIMVTVIGAVNKADIDAVQKNAQKALDTASQARLTADQKNKIFSGVTPPDTSLVADGDLWFKIASVQNGNVTGIYVWNGADWNDMVLMANKVLVASSVGTTEIADNAITTGKIMANAVTALQIAAQSVTADKVNVGDVTAAIVSSGRFTTPDGLTGFDANGFFVKSKDEKELFTANANGVNAVGGFQTSQNGTYMAMRQADILSNHTGGISLIEKRNDGKEIIHWGISGNISDDRTVKEFFVCMGQHRVITARDSPHEESVTIGVNGGSFIQVDSNHGVTINGAPADRISIGQAYNSVNDDGPWEVTFKEVRTINGASQYSLKNGFLQVPLAGVYEISGIANVFRQGEPEIIIAASRAKNNFNGYDRIPTNIYARCEGSWVEFPVPPHFAYLEAGDCIGWRIESPNFTAMNGLRSSITAKLICAR</sequence>
<protein>
    <submittedName>
        <fullName evidence="1">Uncharacterized protein</fullName>
    </submittedName>
</protein>
<keyword evidence="2" id="KW-1185">Reference proteome</keyword>
<organism evidence="1 2">
    <name type="scientific">Bifidobacterium bombi DSM 19703</name>
    <dbReference type="NCBI Taxonomy" id="1341695"/>
    <lineage>
        <taxon>Bacteria</taxon>
        <taxon>Bacillati</taxon>
        <taxon>Actinomycetota</taxon>
        <taxon>Actinomycetes</taxon>
        <taxon>Bifidobacteriales</taxon>
        <taxon>Bifidobacteriaceae</taxon>
        <taxon>Bifidobacterium</taxon>
    </lineage>
</organism>
<comment type="caution">
    <text evidence="1">The sequence shown here is derived from an EMBL/GenBank/DDBJ whole genome shotgun (WGS) entry which is preliminary data.</text>
</comment>
<dbReference type="eggNOG" id="ENOG50318EV">
    <property type="taxonomic scope" value="Bacteria"/>
</dbReference>
<evidence type="ECO:0000313" key="2">
    <source>
        <dbReference type="Proteomes" id="UP000028730"/>
    </source>
</evidence>
<evidence type="ECO:0000313" key="1">
    <source>
        <dbReference type="EMBL" id="KFF31641.1"/>
    </source>
</evidence>
<dbReference type="Proteomes" id="UP000028730">
    <property type="component" value="Unassembled WGS sequence"/>
</dbReference>
<dbReference type="OrthoDB" id="3240615at2"/>
<gene>
    <name evidence="1" type="ORF">BBOMB_1027</name>
</gene>
<accession>A0A080N3M6</accession>
<dbReference type="AlphaFoldDB" id="A0A080N3M6"/>
<name>A0A080N3M6_9BIFI</name>
<dbReference type="RefSeq" id="WP_044087958.1">
    <property type="nucleotide sequence ID" value="NZ_ATLK01000001.1"/>
</dbReference>
<dbReference type="EMBL" id="ATLK01000001">
    <property type="protein sequence ID" value="KFF31641.1"/>
    <property type="molecule type" value="Genomic_DNA"/>
</dbReference>